<sequence>MAKVFLIVGNTGAGKSTYSTQLSERENAIIFSVDAWMKTLFFMDMPDPPSYSWALERTQRCEIQQLSESLKILDKGISVILDIGFFAKSQRARVQDFLTDQGVVFETHFLDVNKATRWERVNHRNQAQTETYQFEVSRENFEFCETIFEPLDDVERTQAVVVSE</sequence>
<evidence type="ECO:0000313" key="1">
    <source>
        <dbReference type="EMBL" id="MFD2205634.1"/>
    </source>
</evidence>
<proteinExistence type="predicted"/>
<dbReference type="Proteomes" id="UP001597294">
    <property type="component" value="Unassembled WGS sequence"/>
</dbReference>
<dbReference type="Gene3D" id="3.40.50.300">
    <property type="entry name" value="P-loop containing nucleotide triphosphate hydrolases"/>
    <property type="match status" value="1"/>
</dbReference>
<accession>A0ABW5BLA9</accession>
<dbReference type="RefSeq" id="WP_380250434.1">
    <property type="nucleotide sequence ID" value="NZ_JBHUII010000004.1"/>
</dbReference>
<evidence type="ECO:0000313" key="2">
    <source>
        <dbReference type="Proteomes" id="UP001597294"/>
    </source>
</evidence>
<dbReference type="SUPFAM" id="SSF52540">
    <property type="entry name" value="P-loop containing nucleoside triphosphate hydrolases"/>
    <property type="match status" value="1"/>
</dbReference>
<dbReference type="Pfam" id="PF13671">
    <property type="entry name" value="AAA_33"/>
    <property type="match status" value="1"/>
</dbReference>
<keyword evidence="2" id="KW-1185">Reference proteome</keyword>
<organism evidence="1 2">
    <name type="scientific">Kiloniella antarctica</name>
    <dbReference type="NCBI Taxonomy" id="1550907"/>
    <lineage>
        <taxon>Bacteria</taxon>
        <taxon>Pseudomonadati</taxon>
        <taxon>Pseudomonadota</taxon>
        <taxon>Alphaproteobacteria</taxon>
        <taxon>Rhodospirillales</taxon>
        <taxon>Kiloniellaceae</taxon>
        <taxon>Kiloniella</taxon>
    </lineage>
</organism>
<protein>
    <submittedName>
        <fullName evidence="1">AAA family ATPase</fullName>
    </submittedName>
</protein>
<dbReference type="EMBL" id="JBHUII010000004">
    <property type="protein sequence ID" value="MFD2205634.1"/>
    <property type="molecule type" value="Genomic_DNA"/>
</dbReference>
<comment type="caution">
    <text evidence="1">The sequence shown here is derived from an EMBL/GenBank/DDBJ whole genome shotgun (WGS) entry which is preliminary data.</text>
</comment>
<gene>
    <name evidence="1" type="ORF">ACFSKO_08435</name>
</gene>
<name>A0ABW5BLA9_9PROT</name>
<dbReference type="InterPro" id="IPR027417">
    <property type="entry name" value="P-loop_NTPase"/>
</dbReference>
<reference evidence="2" key="1">
    <citation type="journal article" date="2019" name="Int. J. Syst. Evol. Microbiol.">
        <title>The Global Catalogue of Microorganisms (GCM) 10K type strain sequencing project: providing services to taxonomists for standard genome sequencing and annotation.</title>
        <authorList>
            <consortium name="The Broad Institute Genomics Platform"/>
            <consortium name="The Broad Institute Genome Sequencing Center for Infectious Disease"/>
            <person name="Wu L."/>
            <person name="Ma J."/>
        </authorList>
    </citation>
    <scope>NUCLEOTIDE SEQUENCE [LARGE SCALE GENOMIC DNA]</scope>
    <source>
        <strain evidence="2">CGMCC 4.7192</strain>
    </source>
</reference>